<sequence length="464" mass="47316">MSGSKGTLREMLRGGAGVAIAMAVMNVGTYGFTLVAARMLGPKEYGAVAALMGLLLVVNVLSVGLQATGARQVAADPSHRERIENRILVTSRRSAWALGLLCLLLSPLVTIALDLGSFLPALLVAAIAVPLTVMGGQAGIFQGEKKWTPLAAIYLGMGLGRLGFGALGVAVRPDATGAMAGVLLGAFVPVLIGGWALRRRRGGEGPGPAPMRTVLREVAHNSHALLAFFALTNADVVLARITLDAHDAGLYAGGLILAKAVLFLPQFVVVIAFPAMASEGAQRMYLKGVALVGGIGVVATAGAWAVGELVVVGSGDTRRSLVVEFVGGAEYAEIEHQLWLFALLGTLFAMTQVMVYEVVARQHRGAVYAVWAGLAVLGVVVPVAATATGLISVVITVNAAVLVALLLVAVLQGRGHRPPAVPGVGAPGAPGGTAPGPETGPAPTSVRGGVPADARADGDVERHP</sequence>
<accession>A0ACC6IDK3</accession>
<comment type="caution">
    <text evidence="1">The sequence shown here is derived from an EMBL/GenBank/DDBJ whole genome shotgun (WGS) entry which is preliminary data.</text>
</comment>
<reference evidence="1" key="1">
    <citation type="submission" date="2023-08" db="EMBL/GenBank/DDBJ databases">
        <title>Functional and genomic diversity of the sorghum phyllosphere microbiome.</title>
        <authorList>
            <person name="Shade A."/>
        </authorList>
    </citation>
    <scope>NUCLEOTIDE SEQUENCE</scope>
    <source>
        <strain evidence="1">SORGH_AS_0885</strain>
    </source>
</reference>
<evidence type="ECO:0000313" key="1">
    <source>
        <dbReference type="EMBL" id="MDR6208850.1"/>
    </source>
</evidence>
<name>A0ACC6IDK3_9ACTN</name>
<organism evidence="1 2">
    <name type="scientific">Nocardioides zeae</name>
    <dbReference type="NCBI Taxonomy" id="1457234"/>
    <lineage>
        <taxon>Bacteria</taxon>
        <taxon>Bacillati</taxon>
        <taxon>Actinomycetota</taxon>
        <taxon>Actinomycetes</taxon>
        <taxon>Propionibacteriales</taxon>
        <taxon>Nocardioidaceae</taxon>
        <taxon>Nocardioides</taxon>
    </lineage>
</organism>
<dbReference type="EMBL" id="JAVIZJ010000001">
    <property type="protein sequence ID" value="MDR6208850.1"/>
    <property type="molecule type" value="Genomic_DNA"/>
</dbReference>
<evidence type="ECO:0000313" key="2">
    <source>
        <dbReference type="Proteomes" id="UP001261666"/>
    </source>
</evidence>
<protein>
    <submittedName>
        <fullName evidence="1">O-antigen/teichoic acid export membrane protein</fullName>
    </submittedName>
</protein>
<gene>
    <name evidence="1" type="ORF">QE364_000538</name>
</gene>
<proteinExistence type="predicted"/>
<dbReference type="Proteomes" id="UP001261666">
    <property type="component" value="Unassembled WGS sequence"/>
</dbReference>
<keyword evidence="2" id="KW-1185">Reference proteome</keyword>